<dbReference type="OrthoDB" id="6612236at2759"/>
<dbReference type="STRING" id="151549.A0A4C1VND3"/>
<keyword evidence="3" id="KW-1185">Reference proteome</keyword>
<accession>A0A4C1VND3</accession>
<comment type="caution">
    <text evidence="2">The sequence shown here is derived from an EMBL/GenBank/DDBJ whole genome shotgun (WGS) entry which is preliminary data.</text>
</comment>
<reference evidence="2 3" key="1">
    <citation type="journal article" date="2019" name="Commun. Biol.">
        <title>The bagworm genome reveals a unique fibroin gene that provides high tensile strength.</title>
        <authorList>
            <person name="Kono N."/>
            <person name="Nakamura H."/>
            <person name="Ohtoshi R."/>
            <person name="Tomita M."/>
            <person name="Numata K."/>
            <person name="Arakawa K."/>
        </authorList>
    </citation>
    <scope>NUCLEOTIDE SEQUENCE [LARGE SCALE GENOMIC DNA]</scope>
</reference>
<dbReference type="AlphaFoldDB" id="A0A4C1VND3"/>
<evidence type="ECO:0000256" key="1">
    <source>
        <dbReference type="SAM" id="MobiDB-lite"/>
    </source>
</evidence>
<proteinExistence type="predicted"/>
<evidence type="ECO:0000313" key="2">
    <source>
        <dbReference type="EMBL" id="GBP39912.1"/>
    </source>
</evidence>
<sequence length="267" mass="28667">MGLEGHYCLRTLTVGKNHQFGSILETDNIRTRLKRGVEKKPAKCESDSHTEGSIQTFSAITLFSMSMLMSVCQRPSFAGSRPIGYPEMITEAAVGLADRFGTANGTTERLPVEALGDRELVDRLSKLPKDKQPFWLLNWQALEENRKRPQTYPQRPNSFLSNNMNSNQNVETSSQAGTADRFGGIESSGTSGGSGSTGNPEKVSSSSTSNSIGNVGNASGTSGSLGSADGLLSSSTAAPSVVSSTNSYNNQGEKSINEKQKKNNYFY</sequence>
<feature type="compositionally biased region" description="Low complexity" evidence="1">
    <location>
        <begin position="218"/>
        <end position="247"/>
    </location>
</feature>
<organism evidence="2 3">
    <name type="scientific">Eumeta variegata</name>
    <name type="common">Bagworm moth</name>
    <name type="synonym">Eumeta japonica</name>
    <dbReference type="NCBI Taxonomy" id="151549"/>
    <lineage>
        <taxon>Eukaryota</taxon>
        <taxon>Metazoa</taxon>
        <taxon>Ecdysozoa</taxon>
        <taxon>Arthropoda</taxon>
        <taxon>Hexapoda</taxon>
        <taxon>Insecta</taxon>
        <taxon>Pterygota</taxon>
        <taxon>Neoptera</taxon>
        <taxon>Endopterygota</taxon>
        <taxon>Lepidoptera</taxon>
        <taxon>Glossata</taxon>
        <taxon>Ditrysia</taxon>
        <taxon>Tineoidea</taxon>
        <taxon>Psychidae</taxon>
        <taxon>Oiketicinae</taxon>
        <taxon>Eumeta</taxon>
    </lineage>
</organism>
<feature type="compositionally biased region" description="Polar residues" evidence="1">
    <location>
        <begin position="151"/>
        <end position="177"/>
    </location>
</feature>
<name>A0A4C1VND3_EUMVA</name>
<evidence type="ECO:0000313" key="3">
    <source>
        <dbReference type="Proteomes" id="UP000299102"/>
    </source>
</evidence>
<gene>
    <name evidence="2" type="ORF">EVAR_83049_1</name>
</gene>
<dbReference type="Proteomes" id="UP000299102">
    <property type="component" value="Unassembled WGS sequence"/>
</dbReference>
<dbReference type="EMBL" id="BGZK01000373">
    <property type="protein sequence ID" value="GBP39912.1"/>
    <property type="molecule type" value="Genomic_DNA"/>
</dbReference>
<feature type="region of interest" description="Disordered" evidence="1">
    <location>
        <begin position="147"/>
        <end position="267"/>
    </location>
</feature>
<protein>
    <submittedName>
        <fullName evidence="2">Uncharacterized protein</fullName>
    </submittedName>
</protein>